<protein>
    <submittedName>
        <fullName evidence="3">Uncharacterized protein</fullName>
    </submittedName>
</protein>
<reference evidence="3 4" key="1">
    <citation type="submission" date="2013-12" db="EMBL/GenBank/DDBJ databases">
        <title>Annotated genome of Streptomyces scopuliridis.</title>
        <authorList>
            <person name="Olson J.B."/>
        </authorList>
    </citation>
    <scope>NUCLEOTIDE SEQUENCE [LARGE SCALE GENOMIC DNA]</scope>
    <source>
        <strain evidence="3 4">RB72</strain>
    </source>
</reference>
<evidence type="ECO:0000256" key="1">
    <source>
        <dbReference type="SAM" id="MobiDB-lite"/>
    </source>
</evidence>
<keyword evidence="2" id="KW-1133">Transmembrane helix</keyword>
<proteinExistence type="predicted"/>
<comment type="caution">
    <text evidence="3">The sequence shown here is derived from an EMBL/GenBank/DDBJ whole genome shotgun (WGS) entry which is preliminary data.</text>
</comment>
<keyword evidence="2" id="KW-0812">Transmembrane</keyword>
<dbReference type="EMBL" id="AZSP01000278">
    <property type="protein sequence ID" value="PVE07197.1"/>
    <property type="molecule type" value="Genomic_DNA"/>
</dbReference>
<evidence type="ECO:0000313" key="3">
    <source>
        <dbReference type="EMBL" id="PVE07197.1"/>
    </source>
</evidence>
<organism evidence="3 4">
    <name type="scientific">Streptomyces scopuliridis RB72</name>
    <dbReference type="NCBI Taxonomy" id="1440053"/>
    <lineage>
        <taxon>Bacteria</taxon>
        <taxon>Bacillati</taxon>
        <taxon>Actinomycetota</taxon>
        <taxon>Actinomycetes</taxon>
        <taxon>Kitasatosporales</taxon>
        <taxon>Streptomycetaceae</taxon>
        <taxon>Streptomyces</taxon>
    </lineage>
</organism>
<feature type="region of interest" description="Disordered" evidence="1">
    <location>
        <begin position="39"/>
        <end position="70"/>
    </location>
</feature>
<dbReference type="STRING" id="1440053.GCA_000718095_06995"/>
<dbReference type="Proteomes" id="UP000245992">
    <property type="component" value="Unassembled WGS sequence"/>
</dbReference>
<evidence type="ECO:0000313" key="4">
    <source>
        <dbReference type="Proteomes" id="UP000245992"/>
    </source>
</evidence>
<evidence type="ECO:0000256" key="2">
    <source>
        <dbReference type="SAM" id="Phobius"/>
    </source>
</evidence>
<sequence length="84" mass="8905">MSDQRKKAAGAGRRSRIRTLAVPVGLVAAITATVAGFKMASAGSPDTPDTPRSPDGVTVHTVPEPTKDVGTYWTEERMRNAEPL</sequence>
<gene>
    <name evidence="3" type="ORF">Y717_24170</name>
</gene>
<dbReference type="RefSeq" id="WP_030355889.1">
    <property type="nucleotide sequence ID" value="NZ_AZSP01000278.1"/>
</dbReference>
<keyword evidence="4" id="KW-1185">Reference proteome</keyword>
<name>A0A2T7SWC4_9ACTN</name>
<feature type="transmembrane region" description="Helical" evidence="2">
    <location>
        <begin position="20"/>
        <end position="40"/>
    </location>
</feature>
<accession>A0A2T7SWC4</accession>
<dbReference type="AlphaFoldDB" id="A0A2T7SWC4"/>
<keyword evidence="2" id="KW-0472">Membrane</keyword>